<evidence type="ECO:0000256" key="6">
    <source>
        <dbReference type="ARBA" id="ARBA00026057"/>
    </source>
</evidence>
<evidence type="ECO:0000256" key="3">
    <source>
        <dbReference type="ARBA" id="ARBA00022741"/>
    </source>
</evidence>
<dbReference type="Pfam" id="PF00004">
    <property type="entry name" value="AAA"/>
    <property type="match status" value="1"/>
</dbReference>
<evidence type="ECO:0000256" key="1">
    <source>
        <dbReference type="ARBA" id="ARBA00008675"/>
    </source>
</evidence>
<dbReference type="CDD" id="cd00009">
    <property type="entry name" value="AAA"/>
    <property type="match status" value="1"/>
</dbReference>
<dbReference type="GO" id="GO:0016887">
    <property type="term" value="F:ATP hydrolysis activity"/>
    <property type="evidence" value="ECO:0007669"/>
    <property type="project" value="InterPro"/>
</dbReference>
<dbReference type="EMBL" id="HG793133">
    <property type="protein sequence ID" value="CDK30801.1"/>
    <property type="molecule type" value="Genomic_DNA"/>
</dbReference>
<dbReference type="InterPro" id="IPR050130">
    <property type="entry name" value="ClpA_ClpB"/>
</dbReference>
<dbReference type="InterPro" id="IPR004176">
    <property type="entry name" value="Clp_R_N"/>
</dbReference>
<dbReference type="Pfam" id="PF10431">
    <property type="entry name" value="ClpB_D2-small"/>
    <property type="match status" value="1"/>
</dbReference>
<dbReference type="STRING" id="673862.BABL1_gene_214"/>
<dbReference type="PROSITE" id="PS00871">
    <property type="entry name" value="CLPAB_2"/>
    <property type="match status" value="1"/>
</dbReference>
<reference evidence="11 12" key="1">
    <citation type="journal article" date="2015" name="Biol. Direct">
        <title>Babela massiliensis, a representative of a widespread bacterial phylum with unusual adaptations to parasitism in amoebae.</title>
        <authorList>
            <person name="Pagnier I."/>
            <person name="Yutin N."/>
            <person name="Croce O."/>
            <person name="Makarova K.S."/>
            <person name="Wolf Y.I."/>
            <person name="Benamar S."/>
            <person name="Raoult D."/>
            <person name="Koonin E.V."/>
            <person name="La Scola B."/>
        </authorList>
    </citation>
    <scope>NUCLEOTIDE SEQUENCE [LARGE SCALE GENOMIC DNA]</scope>
    <source>
        <strain evidence="12">BABL1</strain>
    </source>
</reference>
<dbReference type="GO" id="GO:0005524">
    <property type="term" value="F:ATP binding"/>
    <property type="evidence" value="ECO:0007669"/>
    <property type="project" value="UniProtKB-KW"/>
</dbReference>
<evidence type="ECO:0000313" key="11">
    <source>
        <dbReference type="EMBL" id="CDK30801.1"/>
    </source>
</evidence>
<keyword evidence="9" id="KW-0175">Coiled coil</keyword>
<evidence type="ECO:0000259" key="10">
    <source>
        <dbReference type="PROSITE" id="PS51903"/>
    </source>
</evidence>
<dbReference type="SUPFAM" id="SSF52540">
    <property type="entry name" value="P-loop containing nucleoside triphosphate hydrolases"/>
    <property type="match status" value="2"/>
</dbReference>
<feature type="coiled-coil region" evidence="9">
    <location>
        <begin position="405"/>
        <end position="534"/>
    </location>
</feature>
<dbReference type="PROSITE" id="PS51903">
    <property type="entry name" value="CLP_R"/>
    <property type="match status" value="1"/>
</dbReference>
<evidence type="ECO:0000256" key="8">
    <source>
        <dbReference type="RuleBase" id="RU004432"/>
    </source>
</evidence>
<comment type="subunit">
    <text evidence="6">Homohexamer. The oligomerization is ATP-dependent.</text>
</comment>
<keyword evidence="5 8" id="KW-0143">Chaperone</keyword>
<dbReference type="Gene3D" id="1.10.8.60">
    <property type="match status" value="1"/>
</dbReference>
<dbReference type="PANTHER" id="PTHR11638">
    <property type="entry name" value="ATP-DEPENDENT CLP PROTEASE"/>
    <property type="match status" value="1"/>
</dbReference>
<dbReference type="InterPro" id="IPR019489">
    <property type="entry name" value="Clp_ATPase_C"/>
</dbReference>
<evidence type="ECO:0000256" key="2">
    <source>
        <dbReference type="ARBA" id="ARBA00022737"/>
    </source>
</evidence>
<dbReference type="KEGG" id="dpb:BABL1_gene_214"/>
<dbReference type="InterPro" id="IPR036628">
    <property type="entry name" value="Clp_N_dom_sf"/>
</dbReference>
<dbReference type="PROSITE" id="PS00870">
    <property type="entry name" value="CLPAB_1"/>
    <property type="match status" value="1"/>
</dbReference>
<dbReference type="Pfam" id="PF07724">
    <property type="entry name" value="AAA_2"/>
    <property type="match status" value="1"/>
</dbReference>
<dbReference type="SUPFAM" id="SSF81923">
    <property type="entry name" value="Double Clp-N motif"/>
    <property type="match status" value="1"/>
</dbReference>
<dbReference type="RefSeq" id="WP_023792506.1">
    <property type="nucleotide sequence ID" value="NC_023003.1"/>
</dbReference>
<dbReference type="eggNOG" id="COG0542">
    <property type="taxonomic scope" value="Bacteria"/>
</dbReference>
<dbReference type="SMART" id="SM01086">
    <property type="entry name" value="ClpB_D2-small"/>
    <property type="match status" value="1"/>
</dbReference>
<keyword evidence="4 8" id="KW-0067">ATP-binding</keyword>
<keyword evidence="3 8" id="KW-0547">Nucleotide-binding</keyword>
<dbReference type="GO" id="GO:0005737">
    <property type="term" value="C:cytoplasm"/>
    <property type="evidence" value="ECO:0007669"/>
    <property type="project" value="TreeGrafter"/>
</dbReference>
<dbReference type="CDD" id="cd19499">
    <property type="entry name" value="RecA-like_ClpB_Hsp104-like"/>
    <property type="match status" value="1"/>
</dbReference>
<dbReference type="AlphaFoldDB" id="V6DJW1"/>
<dbReference type="InterPro" id="IPR003959">
    <property type="entry name" value="ATPase_AAA_core"/>
</dbReference>
<organism evidence="11 12">
    <name type="scientific">Candidatus Babela massiliensis</name>
    <dbReference type="NCBI Taxonomy" id="673862"/>
    <lineage>
        <taxon>Bacteria</taxon>
        <taxon>Candidatus Babelota</taxon>
        <taxon>Candidatus Babeliae</taxon>
        <taxon>Candidatus Babeliales</taxon>
        <taxon>Candidatus Babeliaceae</taxon>
        <taxon>Candidatus Babela</taxon>
    </lineage>
</organism>
<keyword evidence="12" id="KW-1185">Reference proteome</keyword>
<dbReference type="FunFam" id="3.40.50.300:FF:000120">
    <property type="entry name" value="ATP-dependent chaperone ClpB"/>
    <property type="match status" value="1"/>
</dbReference>
<dbReference type="HOGENOM" id="CLU_005070_4_0_7"/>
<dbReference type="InterPro" id="IPR028299">
    <property type="entry name" value="ClpA/B_CS2"/>
</dbReference>
<evidence type="ECO:0000256" key="7">
    <source>
        <dbReference type="PROSITE-ProRule" id="PRU01251"/>
    </source>
</evidence>
<proteinExistence type="inferred from homology"/>
<dbReference type="InterPro" id="IPR018368">
    <property type="entry name" value="ClpA/B_CS1"/>
</dbReference>
<evidence type="ECO:0000256" key="9">
    <source>
        <dbReference type="SAM" id="Coils"/>
    </source>
</evidence>
<dbReference type="OrthoDB" id="9803641at2"/>
<evidence type="ECO:0000313" key="12">
    <source>
        <dbReference type="Proteomes" id="UP000018769"/>
    </source>
</evidence>
<evidence type="ECO:0000256" key="4">
    <source>
        <dbReference type="ARBA" id="ARBA00022840"/>
    </source>
</evidence>
<dbReference type="Gene3D" id="3.40.50.300">
    <property type="entry name" value="P-loop containing nucleotide triphosphate hydrolases"/>
    <property type="match status" value="3"/>
</dbReference>
<gene>
    <name evidence="11" type="primary">clpB1</name>
    <name evidence="11" type="ORF">BABL1_gene_214</name>
</gene>
<dbReference type="Gene3D" id="1.10.1780.10">
    <property type="entry name" value="Clp, N-terminal domain"/>
    <property type="match status" value="1"/>
</dbReference>
<dbReference type="GO" id="GO:0034605">
    <property type="term" value="P:cellular response to heat"/>
    <property type="evidence" value="ECO:0007669"/>
    <property type="project" value="TreeGrafter"/>
</dbReference>
<accession>V6DJW1</accession>
<sequence>MNLENLTVSSQELINNSIKIAQERHNPTLMPLHALAASIDNDFCKSFFNLLNININNLRDLIEGELNKLPVVQGGKLSSDYTFEKFLNEVQQEAQKLGDKYVSLEHFLLGFSQTENLPEDIKKFLKTSGFSKNALLEQMKVKRKGKTVTDKNPEGQYDILDRYCQNLTNAAKQGRLDPVIGRHEEIRRVIQILSRRTKNNPVLIGEPGVGKTAIVEGIAQRIINNDVPESLRNNLIYSLDMGLLIAGAKYQGEFEERLKGVLKAIEESETPIILFIDELHTLVGAGSAGGSAMDASNLLKPALARGELHCIGATTIKEYKKYIEKDAALERRFQPVIVKEPTIEDAISILRGLKEKYELHHGIRIKDQALVDSVLLAAKHISDRFLPDKAIDLIDEAAARVRMSIDSQPEEIDKLERKIRQLEIEKVALLKEQNLEQNNYSKKRLEDLETELSELKEKYQTLINQWKTEKAPIENINKIKEKIEQAQQRFAQAEREGNYAKASEIKYGLLVQLNKDLEREQEKFKNLKTHMIKEEVDERDIAKVLSRWTGIPAEKLQTSDTEKLINMPEILKERVVGQDEAIEAISNAIMLHRTGLVDPNRPIGSFLFLGPTGVGKTEVAKTLAAFLFDDPKKLVRIDMSEYMEKHAVARLIGAPPGYVGYEEGGQLTEVVRRSPYSVILFDEIEKAHPDVFNIFLQILDEGHLTDSHGRTVSFKNTIIIMTSNLGSHIILESPELNDKVKNEVEKLLFKHFRPEFLNRIDSIIFFRQLSQNDVENIARIQIKQLERRLQEQNIKLTVDQDVINKIKEFGYEKELGARPLKRAIQSYISIPISRFLLTHPNTKELKLTVKNDAIEVQ</sequence>
<dbReference type="PANTHER" id="PTHR11638:SF18">
    <property type="entry name" value="HEAT SHOCK PROTEIN 104"/>
    <property type="match status" value="1"/>
</dbReference>
<dbReference type="Pfam" id="PF02861">
    <property type="entry name" value="Clp_N"/>
    <property type="match status" value="1"/>
</dbReference>
<dbReference type="FunFam" id="3.40.50.300:FF:000010">
    <property type="entry name" value="Chaperone clpB 1, putative"/>
    <property type="match status" value="1"/>
</dbReference>
<protein>
    <submittedName>
        <fullName evidence="11">ATP-dependent chaperone ClpB</fullName>
    </submittedName>
</protein>
<feature type="coiled-coil region" evidence="9">
    <location>
        <begin position="775"/>
        <end position="802"/>
    </location>
</feature>
<evidence type="ECO:0000256" key="5">
    <source>
        <dbReference type="ARBA" id="ARBA00023186"/>
    </source>
</evidence>
<dbReference type="Proteomes" id="UP000018769">
    <property type="component" value="Chromosome I"/>
</dbReference>
<dbReference type="PATRIC" id="fig|673862.3.peg.689"/>
<dbReference type="SMART" id="SM00382">
    <property type="entry name" value="AAA"/>
    <property type="match status" value="2"/>
</dbReference>
<dbReference type="Pfam" id="PF17871">
    <property type="entry name" value="AAA_lid_9"/>
    <property type="match status" value="1"/>
</dbReference>
<feature type="domain" description="Clp R" evidence="10">
    <location>
        <begin position="3"/>
        <end position="145"/>
    </location>
</feature>
<dbReference type="InterPro" id="IPR003593">
    <property type="entry name" value="AAA+_ATPase"/>
</dbReference>
<dbReference type="InterPro" id="IPR027417">
    <property type="entry name" value="P-loop_NTPase"/>
</dbReference>
<comment type="similarity">
    <text evidence="1 8">Belongs to the ClpA/ClpB family.</text>
</comment>
<dbReference type="InterPro" id="IPR001270">
    <property type="entry name" value="ClpA/B"/>
</dbReference>
<dbReference type="InterPro" id="IPR041546">
    <property type="entry name" value="ClpA/ClpB_AAA_lid"/>
</dbReference>
<keyword evidence="2 7" id="KW-0677">Repeat</keyword>
<dbReference type="FunFam" id="3.40.50.300:FF:000025">
    <property type="entry name" value="ATP-dependent Clp protease subunit"/>
    <property type="match status" value="1"/>
</dbReference>
<dbReference type="PRINTS" id="PR00300">
    <property type="entry name" value="CLPPROTEASEA"/>
</dbReference>
<name>V6DJW1_9BACT</name>